<evidence type="ECO:0000313" key="2">
    <source>
        <dbReference type="EMBL" id="AAO35203.1"/>
    </source>
</evidence>
<feature type="transmembrane region" description="Helical" evidence="1">
    <location>
        <begin position="16"/>
        <end position="39"/>
    </location>
</feature>
<gene>
    <name evidence="2" type="ordered locus">CTC_00587</name>
</gene>
<protein>
    <submittedName>
        <fullName evidence="2">Conserved protein</fullName>
    </submittedName>
</protein>
<evidence type="ECO:0000313" key="3">
    <source>
        <dbReference type="Proteomes" id="UP000001412"/>
    </source>
</evidence>
<dbReference type="PIRSF" id="PIRSF018748">
    <property type="entry name" value="UCP018748"/>
    <property type="match status" value="1"/>
</dbReference>
<dbReference type="HOGENOM" id="CLU_097790_2_0_9"/>
<proteinExistence type="predicted"/>
<reference evidence="2 3" key="1">
    <citation type="journal article" date="2003" name="Proc. Natl. Acad. Sci. U.S.A.">
        <title>The genome sequence of Clostridium tetani, the causative agent of tetanus disease.</title>
        <authorList>
            <person name="Brueggemann H."/>
            <person name="Baumer S."/>
            <person name="Fricke W.F."/>
            <person name="Wiezer A."/>
            <person name="Liesegang H."/>
            <person name="Decker I."/>
            <person name="Herzberg C."/>
            <person name="Martinez-Arias R."/>
            <person name="Merkl R."/>
            <person name="Henne A."/>
            <person name="Gottschalk G."/>
        </authorList>
    </citation>
    <scope>NUCLEOTIDE SEQUENCE [LARGE SCALE GENOMIC DNA]</scope>
    <source>
        <strain evidence="3">Massachusetts / E88</strain>
    </source>
</reference>
<keyword evidence="1" id="KW-0812">Transmembrane</keyword>
<dbReference type="AlphaFoldDB" id="Q897Y3"/>
<dbReference type="KEGG" id="ctc:CTC_00587"/>
<accession>Q897Y3</accession>
<dbReference type="Pfam" id="PF10050">
    <property type="entry name" value="DUF2284"/>
    <property type="match status" value="1"/>
</dbReference>
<dbReference type="Proteomes" id="UP000001412">
    <property type="component" value="Chromosome"/>
</dbReference>
<dbReference type="InterPro" id="IPR019271">
    <property type="entry name" value="DUF2284_metal-binding"/>
</dbReference>
<dbReference type="EMBL" id="AE015927">
    <property type="protein sequence ID" value="AAO35203.1"/>
    <property type="molecule type" value="Genomic_DNA"/>
</dbReference>
<keyword evidence="1" id="KW-0472">Membrane</keyword>
<keyword evidence="1" id="KW-1133">Transmembrane helix</keyword>
<name>Q897Y3_CLOTE</name>
<keyword evidence="3" id="KW-1185">Reference proteome</keyword>
<organism evidence="2 3">
    <name type="scientific">Clostridium tetani (strain Massachusetts / E88)</name>
    <dbReference type="NCBI Taxonomy" id="212717"/>
    <lineage>
        <taxon>Bacteria</taxon>
        <taxon>Bacillati</taxon>
        <taxon>Bacillota</taxon>
        <taxon>Clostridia</taxon>
        <taxon>Eubacteriales</taxon>
        <taxon>Clostridiaceae</taxon>
        <taxon>Clostridium</taxon>
    </lineage>
</organism>
<sequence length="209" mass="24107">MEVYVISFPYFYTFNYIYKFIGGCILIMLNLELILADIIKFGAKYAKDFDLEEVEFDNKFREYCKENLCGHYGTNWMCPPGVGEIEDLKKEVMNFKKGIIYQTIHPVKNIRDRAETDVIRDKHNNFTKELTENLREKYIDLEFFPMGAGPCELCTTCGYLKGEKCIYPQKAISSAEAYGINLGSLLKSCSLQFNYSDDSLAYVGVLLIK</sequence>
<evidence type="ECO:0000256" key="1">
    <source>
        <dbReference type="SAM" id="Phobius"/>
    </source>
</evidence>
<dbReference type="STRING" id="212717.CTC_00587"/>